<evidence type="ECO:0000256" key="3">
    <source>
        <dbReference type="ARBA" id="ARBA00022478"/>
    </source>
</evidence>
<feature type="compositionally biased region" description="Gly residues" evidence="6">
    <location>
        <begin position="217"/>
        <end position="228"/>
    </location>
</feature>
<evidence type="ECO:0000256" key="4">
    <source>
        <dbReference type="ARBA" id="ARBA00023163"/>
    </source>
</evidence>
<dbReference type="GO" id="GO:0003677">
    <property type="term" value="F:DNA binding"/>
    <property type="evidence" value="ECO:0007669"/>
    <property type="project" value="InterPro"/>
</dbReference>
<dbReference type="PANTHER" id="PTHR12709">
    <property type="entry name" value="DNA-DIRECTED RNA POLYMERASE II, III"/>
    <property type="match status" value="1"/>
</dbReference>
<dbReference type="Gene3D" id="3.30.1490.120">
    <property type="entry name" value="RNA polymerase Rpb7-like, N-terminal domain"/>
    <property type="match status" value="1"/>
</dbReference>
<dbReference type="CDD" id="cd04330">
    <property type="entry name" value="RNAP_III_Rpc25_N"/>
    <property type="match status" value="1"/>
</dbReference>
<evidence type="ECO:0000313" key="9">
    <source>
        <dbReference type="EMBL" id="CEM52131.1"/>
    </source>
</evidence>
<dbReference type="SUPFAM" id="SSF88798">
    <property type="entry name" value="N-terminal, heterodimerisation domain of RBP7 (RpoE)"/>
    <property type="match status" value="1"/>
</dbReference>
<dbReference type="VEuPathDB" id="CryptoDB:Cvel_11091"/>
<feature type="domain" description="RNA polymerase III subunit Rpc25" evidence="8">
    <location>
        <begin position="83"/>
        <end position="194"/>
    </location>
</feature>
<feature type="region of interest" description="Disordered" evidence="6">
    <location>
        <begin position="201"/>
        <end position="233"/>
    </location>
</feature>
<proteinExistence type="inferred from homology"/>
<dbReference type="Gene3D" id="2.40.50.140">
    <property type="entry name" value="Nucleic acid-binding proteins"/>
    <property type="match status" value="1"/>
</dbReference>
<dbReference type="PhylomeDB" id="A0A0G4I560"/>
<dbReference type="AlphaFoldDB" id="A0A0G4I560"/>
<evidence type="ECO:0000256" key="2">
    <source>
        <dbReference type="ARBA" id="ARBA00009307"/>
    </source>
</evidence>
<dbReference type="GO" id="GO:0003899">
    <property type="term" value="F:DNA-directed RNA polymerase activity"/>
    <property type="evidence" value="ECO:0007669"/>
    <property type="project" value="InterPro"/>
</dbReference>
<dbReference type="Pfam" id="PF08292">
    <property type="entry name" value="RNA_pol_Rbc25"/>
    <property type="match status" value="1"/>
</dbReference>
<keyword evidence="4" id="KW-0804">Transcription</keyword>
<dbReference type="SUPFAM" id="SSF50249">
    <property type="entry name" value="Nucleic acid-binding proteins"/>
    <property type="match status" value="1"/>
</dbReference>
<dbReference type="EMBL" id="CDMZ01005156">
    <property type="protein sequence ID" value="CEM52131.1"/>
    <property type="molecule type" value="Genomic_DNA"/>
</dbReference>
<dbReference type="InterPro" id="IPR005576">
    <property type="entry name" value="Rpb7-like_N"/>
</dbReference>
<sequence length="242" mass="26570">MFLLYGFDDTIQVQPEDFDKNLVEQLKSSIITKYVDRVVANVGLVVAFSDFLEINEGTIHAGDGAAHFKVSFRLVVFKPFEGEVITGRIQSCDKSGIKVTLGFFEDVKVLCGRLMEPMSYDDTQRLWVWNYTEENKLFYDLGEIVRFRVSAVCFNKAGGAPSKTPSALNPEAYEPPMTVLGAMDAFGLGVLRWWNTGNTAGGEDESMVQHGQQETHQGGGGNENGGIIGHMDDPMSGIAGLN</sequence>
<comment type="similarity">
    <text evidence="2">Belongs to the eukaryotic RPB7/RPC8 RNA polymerase subunit family.</text>
</comment>
<dbReference type="InterPro" id="IPR012340">
    <property type="entry name" value="NA-bd_OB-fold"/>
</dbReference>
<dbReference type="Pfam" id="PF03876">
    <property type="entry name" value="SHS2_Rpb7-N"/>
    <property type="match status" value="1"/>
</dbReference>
<dbReference type="InterPro" id="IPR036898">
    <property type="entry name" value="RNA_pol_Rpb7-like_N_sf"/>
</dbReference>
<dbReference type="InterPro" id="IPR013238">
    <property type="entry name" value="RNA_pol_III_Rbc25"/>
</dbReference>
<evidence type="ECO:0000256" key="1">
    <source>
        <dbReference type="ARBA" id="ARBA00004123"/>
    </source>
</evidence>
<keyword evidence="5" id="KW-0539">Nucleus</keyword>
<feature type="domain" description="RNA polymerase Rpb7-like N-terminal" evidence="7">
    <location>
        <begin position="9"/>
        <end position="64"/>
    </location>
</feature>
<keyword evidence="3" id="KW-0240">DNA-directed RNA polymerase</keyword>
<comment type="subcellular location">
    <subcellularLocation>
        <location evidence="1">Nucleus</location>
    </subcellularLocation>
</comment>
<protein>
    <recommendedName>
        <fullName evidence="10">RNA polymerase III subunit Rpc25 domain-containing protein</fullName>
    </recommendedName>
</protein>
<evidence type="ECO:0000256" key="6">
    <source>
        <dbReference type="SAM" id="MobiDB-lite"/>
    </source>
</evidence>
<dbReference type="NCBIfam" id="TIGR00448">
    <property type="entry name" value="rpoE"/>
    <property type="match status" value="1"/>
</dbReference>
<name>A0A0G4I560_9ALVE</name>
<dbReference type="InterPro" id="IPR045113">
    <property type="entry name" value="Rpb7-like"/>
</dbReference>
<dbReference type="InterPro" id="IPR004519">
    <property type="entry name" value="RNAP_E/RPC8"/>
</dbReference>
<evidence type="ECO:0000259" key="7">
    <source>
        <dbReference type="Pfam" id="PF03876"/>
    </source>
</evidence>
<evidence type="ECO:0000256" key="5">
    <source>
        <dbReference type="ARBA" id="ARBA00023242"/>
    </source>
</evidence>
<dbReference type="PANTHER" id="PTHR12709:SF1">
    <property type="entry name" value="DNA-DIRECTED RNA POLYMERASE III SUBUNIT RPC8"/>
    <property type="match status" value="1"/>
</dbReference>
<gene>
    <name evidence="9" type="ORF">Cvel_11091</name>
</gene>
<accession>A0A0G4I560</accession>
<evidence type="ECO:0008006" key="10">
    <source>
        <dbReference type="Google" id="ProtNLM"/>
    </source>
</evidence>
<evidence type="ECO:0000259" key="8">
    <source>
        <dbReference type="Pfam" id="PF08292"/>
    </source>
</evidence>
<reference evidence="9" key="1">
    <citation type="submission" date="2014-11" db="EMBL/GenBank/DDBJ databases">
        <authorList>
            <person name="Otto D Thomas"/>
            <person name="Naeem Raeece"/>
        </authorList>
    </citation>
    <scope>NUCLEOTIDE SEQUENCE</scope>
</reference>
<dbReference type="FunFam" id="3.30.1490.120:FF:000001">
    <property type="entry name" value="DNA-directed RNA polymerase II subunit RPB7"/>
    <property type="match status" value="1"/>
</dbReference>
<dbReference type="GO" id="GO:0005666">
    <property type="term" value="C:RNA polymerase III complex"/>
    <property type="evidence" value="ECO:0007669"/>
    <property type="project" value="TreeGrafter"/>
</dbReference>
<organism evidence="9">
    <name type="scientific">Chromera velia CCMP2878</name>
    <dbReference type="NCBI Taxonomy" id="1169474"/>
    <lineage>
        <taxon>Eukaryota</taxon>
        <taxon>Sar</taxon>
        <taxon>Alveolata</taxon>
        <taxon>Colpodellida</taxon>
        <taxon>Chromeraceae</taxon>
        <taxon>Chromera</taxon>
    </lineage>
</organism>
<dbReference type="GO" id="GO:0006384">
    <property type="term" value="P:transcription initiation at RNA polymerase III promoter"/>
    <property type="evidence" value="ECO:0007669"/>
    <property type="project" value="TreeGrafter"/>
</dbReference>